<dbReference type="InterPro" id="IPR011990">
    <property type="entry name" value="TPR-like_helical_dom_sf"/>
</dbReference>
<dbReference type="SUPFAM" id="SSF48452">
    <property type="entry name" value="TPR-like"/>
    <property type="match status" value="1"/>
</dbReference>
<proteinExistence type="predicted"/>
<dbReference type="Pfam" id="PF12895">
    <property type="entry name" value="ANAPC3"/>
    <property type="match status" value="1"/>
</dbReference>
<evidence type="ECO:0000256" key="1">
    <source>
        <dbReference type="PROSITE-ProRule" id="PRU00339"/>
    </source>
</evidence>
<gene>
    <name evidence="2" type="ORF">ENO47_01355</name>
</gene>
<reference evidence="2" key="1">
    <citation type="journal article" date="2020" name="mSystems">
        <title>Genome- and Community-Level Interaction Insights into Carbon Utilization and Element Cycling Functions of Hydrothermarchaeota in Hydrothermal Sediment.</title>
        <authorList>
            <person name="Zhou Z."/>
            <person name="Liu Y."/>
            <person name="Xu W."/>
            <person name="Pan J."/>
            <person name="Luo Z.H."/>
            <person name="Li M."/>
        </authorList>
    </citation>
    <scope>NUCLEOTIDE SEQUENCE [LARGE SCALE GENOMIC DNA]</scope>
    <source>
        <strain evidence="2">SpSt-132</strain>
    </source>
</reference>
<dbReference type="AlphaFoldDB" id="A0A7C2Z1I3"/>
<dbReference type="InterPro" id="IPR019734">
    <property type="entry name" value="TPR_rpt"/>
</dbReference>
<sequence>MDRLEYFKNLLEKSPDNPLLHYSLALEYYKLKDYENTIKHMERYMSLKEDEGAGYRVLAKCYEELGEYEKAIEILQEGIEKALKYNHPSMAEEFRSWIEQLKHLQSF</sequence>
<dbReference type="EMBL" id="DSFP01000022">
    <property type="protein sequence ID" value="HEW45309.1"/>
    <property type="molecule type" value="Genomic_DNA"/>
</dbReference>
<protein>
    <submittedName>
        <fullName evidence="2">Tetratricopeptide repeat protein</fullName>
    </submittedName>
</protein>
<organism evidence="2">
    <name type="scientific">Hydrogenobacter sp</name>
    <dbReference type="NCBI Taxonomy" id="2152829"/>
    <lineage>
        <taxon>Bacteria</taxon>
        <taxon>Pseudomonadati</taxon>
        <taxon>Aquificota</taxon>
        <taxon>Aquificia</taxon>
        <taxon>Aquificales</taxon>
        <taxon>Aquificaceae</taxon>
        <taxon>Hydrogenobacter</taxon>
    </lineage>
</organism>
<dbReference type="SMART" id="SM00028">
    <property type="entry name" value="TPR"/>
    <property type="match status" value="2"/>
</dbReference>
<dbReference type="PROSITE" id="PS50005">
    <property type="entry name" value="TPR"/>
    <property type="match status" value="1"/>
</dbReference>
<comment type="caution">
    <text evidence="2">The sequence shown here is derived from an EMBL/GenBank/DDBJ whole genome shotgun (WGS) entry which is preliminary data.</text>
</comment>
<evidence type="ECO:0000313" key="2">
    <source>
        <dbReference type="EMBL" id="HEW45309.1"/>
    </source>
</evidence>
<dbReference type="Gene3D" id="1.25.40.10">
    <property type="entry name" value="Tetratricopeptide repeat domain"/>
    <property type="match status" value="1"/>
</dbReference>
<accession>A0A7C2Z1I3</accession>
<feature type="repeat" description="TPR" evidence="1">
    <location>
        <begin position="18"/>
        <end position="51"/>
    </location>
</feature>
<keyword evidence="1" id="KW-0802">TPR repeat</keyword>
<name>A0A7C2Z1I3_9AQUI</name>